<proteinExistence type="inferred from homology"/>
<dbReference type="Pfam" id="PF24137">
    <property type="entry name" value="DA_N"/>
    <property type="match status" value="1"/>
</dbReference>
<feature type="domain" description="Diels-Alderase C-terminal" evidence="3">
    <location>
        <begin position="214"/>
        <end position="365"/>
    </location>
</feature>
<evidence type="ECO:0008006" key="7">
    <source>
        <dbReference type="Google" id="ProtNLM"/>
    </source>
</evidence>
<evidence type="ECO:0000256" key="2">
    <source>
        <dbReference type="ARBA" id="ARBA00046325"/>
    </source>
</evidence>
<protein>
    <recommendedName>
        <fullName evidence="7">Diels-Alderase</fullName>
    </recommendedName>
</protein>
<dbReference type="OrthoDB" id="5344254at2759"/>
<gene>
    <name evidence="5" type="ORF">FAGAP_7102</name>
</gene>
<evidence type="ECO:0000313" key="5">
    <source>
        <dbReference type="EMBL" id="KAF4496751.1"/>
    </source>
</evidence>
<accession>A0A9P5B854</accession>
<evidence type="ECO:0000256" key="1">
    <source>
        <dbReference type="ARBA" id="ARBA00023235"/>
    </source>
</evidence>
<dbReference type="EMBL" id="LUFC02000507">
    <property type="protein sequence ID" value="KAF4496751.1"/>
    <property type="molecule type" value="Genomic_DNA"/>
</dbReference>
<dbReference type="Pfam" id="PF22903">
    <property type="entry name" value="DA_C"/>
    <property type="match status" value="1"/>
</dbReference>
<evidence type="ECO:0000259" key="4">
    <source>
        <dbReference type="Pfam" id="PF24137"/>
    </source>
</evidence>
<dbReference type="Proteomes" id="UP000737391">
    <property type="component" value="Unassembled WGS sequence"/>
</dbReference>
<dbReference type="GO" id="GO:0016853">
    <property type="term" value="F:isomerase activity"/>
    <property type="evidence" value="ECO:0007669"/>
    <property type="project" value="UniProtKB-KW"/>
</dbReference>
<dbReference type="InterPro" id="IPR054499">
    <property type="entry name" value="DA_C"/>
</dbReference>
<name>A0A9P5B854_9HYPO</name>
<organism evidence="5 6">
    <name type="scientific">Fusarium agapanthi</name>
    <dbReference type="NCBI Taxonomy" id="1803897"/>
    <lineage>
        <taxon>Eukaryota</taxon>
        <taxon>Fungi</taxon>
        <taxon>Dikarya</taxon>
        <taxon>Ascomycota</taxon>
        <taxon>Pezizomycotina</taxon>
        <taxon>Sordariomycetes</taxon>
        <taxon>Hypocreomycetidae</taxon>
        <taxon>Hypocreales</taxon>
        <taxon>Nectriaceae</taxon>
        <taxon>Fusarium</taxon>
        <taxon>Fusarium fujikuroi species complex</taxon>
    </lineage>
</organism>
<reference evidence="5" key="1">
    <citation type="submission" date="2020-01" db="EMBL/GenBank/DDBJ databases">
        <title>Identification and distribution of gene clusters putatively required for synthesis of sphingolipid metabolism inhibitors in phylogenetically diverse species of the filamentous fungus Fusarium.</title>
        <authorList>
            <person name="Kim H.-S."/>
            <person name="Busman M."/>
            <person name="Brown D.W."/>
            <person name="Divon H."/>
            <person name="Uhlig S."/>
            <person name="Proctor R.H."/>
        </authorList>
    </citation>
    <scope>NUCLEOTIDE SEQUENCE</scope>
    <source>
        <strain evidence="5">NRRL 31653</strain>
    </source>
</reference>
<keyword evidence="1" id="KW-0413">Isomerase</keyword>
<sequence>MPGKTVSHLNVKTSISPEAVPASPYIPGSGNIFAKFVDAISQTGWELWYFDGVSKDDQSAISVGINRSARGPKHGGFRFQIFTIWPDGHTWHRDLYFPESIVTSETEHFTGLWEDADSGGKVSFSVARDCSVATLVFAVPAVVDGTMHLEALPGNSGLDTNPEMGHSVGFVRPMGRAAVKAELSLSSEENSTSERFVLGPSANGGMDRIWTLDTWPKVMTESYYLRAQVGPYAMQITRIFSEADSGCRPYTMARLYRDGKLICAANQVLTYEEQEFSQDSLILSKRYDASSENAVTGAYRDKNIGYVVEFVAKGTGGQRWMFQVEHERIFWSYPTSAPGPEGTGNTGFIESVIGGADEEAYSGLG</sequence>
<keyword evidence="6" id="KW-1185">Reference proteome</keyword>
<feature type="domain" description="Diels-Alderase N-terminal" evidence="4">
    <location>
        <begin position="4"/>
        <end position="210"/>
    </location>
</feature>
<dbReference type="AlphaFoldDB" id="A0A9P5B854"/>
<evidence type="ECO:0000259" key="3">
    <source>
        <dbReference type="Pfam" id="PF22903"/>
    </source>
</evidence>
<comment type="caution">
    <text evidence="5">The sequence shown here is derived from an EMBL/GenBank/DDBJ whole genome shotgun (WGS) entry which is preliminary data.</text>
</comment>
<dbReference type="InterPro" id="IPR056402">
    <property type="entry name" value="DA_N"/>
</dbReference>
<evidence type="ECO:0000313" key="6">
    <source>
        <dbReference type="Proteomes" id="UP000737391"/>
    </source>
</evidence>
<comment type="similarity">
    <text evidence="2">Belongs to the Diels-Alderase family.</text>
</comment>